<evidence type="ECO:0000256" key="3">
    <source>
        <dbReference type="RuleBase" id="RU361155"/>
    </source>
</evidence>
<gene>
    <name evidence="5" type="ORF">RHSIM_Rhsim03G0148800</name>
</gene>
<dbReference type="InterPro" id="IPR027417">
    <property type="entry name" value="P-loop_NTPase"/>
</dbReference>
<evidence type="ECO:0000256" key="1">
    <source>
        <dbReference type="ARBA" id="ARBA00005771"/>
    </source>
</evidence>
<sequence length="320" mass="36532">MDTNPQAGLHEETSFLSNLPKTEWKLAANTTLLHWKGFWLIPVIIKSAISVESQFNPLPSDILLASFPKAGTTWLKALATAILSHDSNPNNDSQTDQLQTQNPHELIPFLEMETFGENASRDINQIPSPRVFNTHLSYSILPESVKKSGCRIIYISRNPADTFVSSWHYYSKMFGTKIPLEEAFDEFCNGIIVGGPFVDHVLEYWRENGKENVLFVTYEELKEDPHKHVRRIAEFMGCSLSGDEIEQVVWQCSFERLSQLDVNKDEERVHWSGSKFNSFFRRGFVGDGKKLLSPEMMERIETLAKQRWEGSGLELKVFGA</sequence>
<proteinExistence type="inferred from homology"/>
<keyword evidence="2 3" id="KW-0808">Transferase</keyword>
<comment type="caution">
    <text evidence="5">The sequence shown here is derived from an EMBL/GenBank/DDBJ whole genome shotgun (WGS) entry which is preliminary data.</text>
</comment>
<dbReference type="Proteomes" id="UP000626092">
    <property type="component" value="Unassembled WGS sequence"/>
</dbReference>
<keyword evidence="6" id="KW-1185">Reference proteome</keyword>
<evidence type="ECO:0000313" key="5">
    <source>
        <dbReference type="EMBL" id="KAF7147309.1"/>
    </source>
</evidence>
<dbReference type="AlphaFoldDB" id="A0A834H9T6"/>
<dbReference type="EMBL" id="WJXA01000003">
    <property type="protein sequence ID" value="KAF7147309.1"/>
    <property type="molecule type" value="Genomic_DNA"/>
</dbReference>
<accession>A0A834H9T6</accession>
<evidence type="ECO:0000259" key="4">
    <source>
        <dbReference type="Pfam" id="PF00685"/>
    </source>
</evidence>
<comment type="similarity">
    <text evidence="1 3">Belongs to the sulfotransferase 1 family.</text>
</comment>
<reference evidence="5" key="1">
    <citation type="submission" date="2019-11" db="EMBL/GenBank/DDBJ databases">
        <authorList>
            <person name="Liu Y."/>
            <person name="Hou J."/>
            <person name="Li T.-Q."/>
            <person name="Guan C.-H."/>
            <person name="Wu X."/>
            <person name="Wu H.-Z."/>
            <person name="Ling F."/>
            <person name="Zhang R."/>
            <person name="Shi X.-G."/>
            <person name="Ren J.-P."/>
            <person name="Chen E.-F."/>
            <person name="Sun J.-M."/>
        </authorList>
    </citation>
    <scope>NUCLEOTIDE SEQUENCE</scope>
    <source>
        <strain evidence="5">Adult_tree_wgs_1</strain>
        <tissue evidence="5">Leaves</tissue>
    </source>
</reference>
<protein>
    <recommendedName>
        <fullName evidence="3">Sulfotransferase</fullName>
        <ecNumber evidence="3">2.8.2.-</ecNumber>
    </recommendedName>
</protein>
<evidence type="ECO:0000313" key="6">
    <source>
        <dbReference type="Proteomes" id="UP000626092"/>
    </source>
</evidence>
<organism evidence="5 6">
    <name type="scientific">Rhododendron simsii</name>
    <name type="common">Sims's rhododendron</name>
    <dbReference type="NCBI Taxonomy" id="118357"/>
    <lineage>
        <taxon>Eukaryota</taxon>
        <taxon>Viridiplantae</taxon>
        <taxon>Streptophyta</taxon>
        <taxon>Embryophyta</taxon>
        <taxon>Tracheophyta</taxon>
        <taxon>Spermatophyta</taxon>
        <taxon>Magnoliopsida</taxon>
        <taxon>eudicotyledons</taxon>
        <taxon>Gunneridae</taxon>
        <taxon>Pentapetalae</taxon>
        <taxon>asterids</taxon>
        <taxon>Ericales</taxon>
        <taxon>Ericaceae</taxon>
        <taxon>Ericoideae</taxon>
        <taxon>Rhodoreae</taxon>
        <taxon>Rhododendron</taxon>
    </lineage>
</organism>
<name>A0A834H9T6_RHOSS</name>
<dbReference type="EC" id="2.8.2.-" evidence="3"/>
<dbReference type="OrthoDB" id="205623at2759"/>
<dbReference type="PANTHER" id="PTHR11783">
    <property type="entry name" value="SULFOTRANSFERASE SULT"/>
    <property type="match status" value="1"/>
</dbReference>
<evidence type="ECO:0000256" key="2">
    <source>
        <dbReference type="ARBA" id="ARBA00022679"/>
    </source>
</evidence>
<dbReference type="Gene3D" id="3.40.50.300">
    <property type="entry name" value="P-loop containing nucleotide triphosphate hydrolases"/>
    <property type="match status" value="1"/>
</dbReference>
<dbReference type="Pfam" id="PF00685">
    <property type="entry name" value="Sulfotransfer_1"/>
    <property type="match status" value="1"/>
</dbReference>
<dbReference type="SUPFAM" id="SSF52540">
    <property type="entry name" value="P-loop containing nucleoside triphosphate hydrolases"/>
    <property type="match status" value="1"/>
</dbReference>
<feature type="domain" description="Sulfotransferase" evidence="4">
    <location>
        <begin position="59"/>
        <end position="311"/>
    </location>
</feature>
<dbReference type="InterPro" id="IPR000863">
    <property type="entry name" value="Sulfotransferase_dom"/>
</dbReference>
<dbReference type="GO" id="GO:0008146">
    <property type="term" value="F:sulfotransferase activity"/>
    <property type="evidence" value="ECO:0007669"/>
    <property type="project" value="InterPro"/>
</dbReference>